<accession>A0A650ACR7</accession>
<sequence>MAQYEFDPLGEDFSDIGDLVGTLNYANLNSDDPPEVLIQVPVNTEVPLRAAEVKDQKQKSKIITEAEKGSGSKSVPVLTYSEMLPDRDSEIQLEGDEAVASLHELCDEIGIVATKQMENQVFRLSKREIVTRSSIKWFVRGYNNCLGSHILSALRENMADMRTEIKRLQSGSATMIRGSDALAAASGQLLTRIDEAKDDIRERLHASLVNVEETVADTLNRVRTMERSERAKDELGTLAAETVRVTPKLSPADTVGRTVARIETTVPEVVPPLTVVGQHSKASTADAESPVKVRRALMSRVGFTASFSNNLSESVLLEAIPPSLLSEIKGVSMSPRVKAAIKKIITENIIKLTAK</sequence>
<name>A0A650ACR7_9RHAB</name>
<organism evidence="1">
    <name type="scientific">Cytorhabdovirus fragariae</name>
    <dbReference type="NCBI Taxonomy" id="2676436"/>
    <lineage>
        <taxon>Viruses</taxon>
        <taxon>Riboviria</taxon>
        <taxon>Orthornavirae</taxon>
        <taxon>Negarnaviricota</taxon>
        <taxon>Haploviricotina</taxon>
        <taxon>Monjiviricetes</taxon>
        <taxon>Mononegavirales</taxon>
        <taxon>Rhabdoviridae</taxon>
        <taxon>Betarhabdovirinae</taxon>
        <taxon>Alphacytorhabdovirus</taxon>
        <taxon>Alphacytorhabdovirus alphafragariae</taxon>
    </lineage>
</organism>
<reference evidence="1" key="1">
    <citation type="journal article" date="2019" name="Viruses">
        <title>Molecular and Biological Characterization of a New Strawberry Cytorhabdovirus.</title>
        <authorList>
            <person name="Franova J."/>
            <person name="Pribylova J."/>
            <person name="Koloniuk I."/>
        </authorList>
    </citation>
    <scope>NUCLEOTIDE SEQUENCE</scope>
    <source>
        <strain evidence="1">A</strain>
    </source>
</reference>
<dbReference type="EMBL" id="MK211270">
    <property type="protein sequence ID" value="QGN65748.1"/>
    <property type="molecule type" value="Viral_cRNA"/>
</dbReference>
<evidence type="ECO:0000313" key="1">
    <source>
        <dbReference type="EMBL" id="QGN65748.1"/>
    </source>
</evidence>
<proteinExistence type="predicted"/>
<protein>
    <submittedName>
        <fullName evidence="1">Putative P protein</fullName>
    </submittedName>
</protein>